<proteinExistence type="predicted"/>
<evidence type="ECO:0000313" key="1">
    <source>
        <dbReference type="EMBL" id="PWJ72905.1"/>
    </source>
</evidence>
<dbReference type="EMBL" id="QGGY01000015">
    <property type="protein sequence ID" value="PWJ72905.1"/>
    <property type="molecule type" value="Genomic_DNA"/>
</dbReference>
<keyword evidence="2" id="KW-1185">Reference proteome</keyword>
<dbReference type="RefSeq" id="WP_109748080.1">
    <property type="nucleotide sequence ID" value="NZ_JANKBI010000015.1"/>
</dbReference>
<sequence length="148" mass="17217">MTREQIHSLVDMVLDVQEQTSAYADIDISNHGGLVNVYVMDQGFDAARRYDGHYNFVGDMDVWAENENKKAYKKCTAHLDRLMQGKRKDGKTYAGVHRQQGNEADMLLVSQKRVQDLKREIAEMEAQDYMEAVMWCTYCLKKLELWTE</sequence>
<evidence type="ECO:0000313" key="2">
    <source>
        <dbReference type="Proteomes" id="UP000245412"/>
    </source>
</evidence>
<dbReference type="Proteomes" id="UP000245412">
    <property type="component" value="Unassembled WGS sequence"/>
</dbReference>
<name>A0AB73SZJ0_9FIRM</name>
<dbReference type="AlphaFoldDB" id="A0AB73SZJ0"/>
<protein>
    <submittedName>
        <fullName evidence="1">Uncharacterized protein</fullName>
    </submittedName>
</protein>
<organism evidence="1 2">
    <name type="scientific">Murimonas intestini</name>
    <dbReference type="NCBI Taxonomy" id="1337051"/>
    <lineage>
        <taxon>Bacteria</taxon>
        <taxon>Bacillati</taxon>
        <taxon>Bacillota</taxon>
        <taxon>Clostridia</taxon>
        <taxon>Lachnospirales</taxon>
        <taxon>Lachnospiraceae</taxon>
        <taxon>Murimonas</taxon>
    </lineage>
</organism>
<reference evidence="1 2" key="1">
    <citation type="submission" date="2018-05" db="EMBL/GenBank/DDBJ databases">
        <authorList>
            <person name="Goeker M."/>
            <person name="Huntemann M."/>
            <person name="Clum A."/>
            <person name="Pillay M."/>
            <person name="Palaniappan K."/>
            <person name="Varghese N."/>
            <person name="Mikhailova N."/>
            <person name="Stamatis D."/>
            <person name="Reddy T."/>
            <person name="Daum C."/>
            <person name="Shapiro N."/>
            <person name="Ivanova N."/>
            <person name="Kyrpides N."/>
            <person name="Woyke T."/>
        </authorList>
    </citation>
    <scope>NUCLEOTIDE SEQUENCE [LARGE SCALE GENOMIC DNA]</scope>
    <source>
        <strain evidence="1 2">DSM 26524</strain>
    </source>
</reference>
<accession>A0AB73SZJ0</accession>
<comment type="caution">
    <text evidence="1">The sequence shown here is derived from an EMBL/GenBank/DDBJ whole genome shotgun (WGS) entry which is preliminary data.</text>
</comment>
<gene>
    <name evidence="1" type="ORF">C7383_11561</name>
</gene>